<dbReference type="InterPro" id="IPR027417">
    <property type="entry name" value="P-loop_NTPase"/>
</dbReference>
<evidence type="ECO:0000313" key="2">
    <source>
        <dbReference type="Proteomes" id="UP001221757"/>
    </source>
</evidence>
<comment type="caution">
    <text evidence="1">The sequence shown here is derived from an EMBL/GenBank/DDBJ whole genome shotgun (WGS) entry which is preliminary data.</text>
</comment>
<dbReference type="SUPFAM" id="SSF52540">
    <property type="entry name" value="P-loop containing nucleoside triphosphate hydrolases"/>
    <property type="match status" value="1"/>
</dbReference>
<name>A0AAD7H305_MYCRO</name>
<keyword evidence="2" id="KW-1185">Reference proteome</keyword>
<accession>A0AAD7H305</accession>
<dbReference type="AlphaFoldDB" id="A0AAD7H305"/>
<protein>
    <submittedName>
        <fullName evidence="1">Uncharacterized protein</fullName>
    </submittedName>
</protein>
<gene>
    <name evidence="1" type="ORF">B0H17DRAFT_914782</name>
</gene>
<evidence type="ECO:0000313" key="1">
    <source>
        <dbReference type="EMBL" id="KAJ7710919.1"/>
    </source>
</evidence>
<dbReference type="EMBL" id="JARKIE010000001">
    <property type="protein sequence ID" value="KAJ7710919.1"/>
    <property type="molecule type" value="Genomic_DNA"/>
</dbReference>
<dbReference type="Proteomes" id="UP001221757">
    <property type="component" value="Unassembled WGS sequence"/>
</dbReference>
<proteinExistence type="predicted"/>
<organism evidence="1 2">
    <name type="scientific">Mycena rosella</name>
    <name type="common">Pink bonnet</name>
    <name type="synonym">Agaricus rosellus</name>
    <dbReference type="NCBI Taxonomy" id="1033263"/>
    <lineage>
        <taxon>Eukaryota</taxon>
        <taxon>Fungi</taxon>
        <taxon>Dikarya</taxon>
        <taxon>Basidiomycota</taxon>
        <taxon>Agaricomycotina</taxon>
        <taxon>Agaricomycetes</taxon>
        <taxon>Agaricomycetidae</taxon>
        <taxon>Agaricales</taxon>
        <taxon>Marasmiineae</taxon>
        <taxon>Mycenaceae</taxon>
        <taxon>Mycena</taxon>
    </lineage>
</organism>
<reference evidence="1" key="1">
    <citation type="submission" date="2023-03" db="EMBL/GenBank/DDBJ databases">
        <title>Massive genome expansion in bonnet fungi (Mycena s.s.) driven by repeated elements and novel gene families across ecological guilds.</title>
        <authorList>
            <consortium name="Lawrence Berkeley National Laboratory"/>
            <person name="Harder C.B."/>
            <person name="Miyauchi S."/>
            <person name="Viragh M."/>
            <person name="Kuo A."/>
            <person name="Thoen E."/>
            <person name="Andreopoulos B."/>
            <person name="Lu D."/>
            <person name="Skrede I."/>
            <person name="Drula E."/>
            <person name="Henrissat B."/>
            <person name="Morin E."/>
            <person name="Kohler A."/>
            <person name="Barry K."/>
            <person name="LaButti K."/>
            <person name="Morin E."/>
            <person name="Salamov A."/>
            <person name="Lipzen A."/>
            <person name="Mereny Z."/>
            <person name="Hegedus B."/>
            <person name="Baldrian P."/>
            <person name="Stursova M."/>
            <person name="Weitz H."/>
            <person name="Taylor A."/>
            <person name="Grigoriev I.V."/>
            <person name="Nagy L.G."/>
            <person name="Martin F."/>
            <person name="Kauserud H."/>
        </authorList>
    </citation>
    <scope>NUCLEOTIDE SEQUENCE</scope>
    <source>
        <strain evidence="1">CBHHK067</strain>
    </source>
</reference>
<sequence>MSGPSLYSGKVTLQVSDAGDQRNQNAVLGRILWHQFNIVVILRQNMRQQTNSPADNKLRTALENMRYGACTPEDLQCLETRVAGFRPEDPKLFSPEFRNVSIITARNSPKDMLNQLGARRFAAGTKQTLIDFCSVDRVSSRSVDKSKWKGCEQSDIKKMTKGLQRKLWDAAPCTTNEFIPGKLSLCLGMPVMLRSNDATEICITKGQEGAVVGWDESVGPMGQKVLDTLFVELINPPRKIQVKGLPENVVPLVRTVSHLTVLLEDDTMLSVLREQIVALVNFGMTDYTSQGKSRPKNVVELANCNTHMSYYVALSRGTTAEGTILVQSLNSSKITGGISGYLRQELRELEILDEITRLRTEGVLPQSITGLYRRRLIRSFYAWKANHKDPEHFHPAMRWDSSMGPRVPAPVEYTEWRPSGPVRRKRKS</sequence>